<sequence length="52" mass="6069">MTDSMISFVVGIVVVLCIVVITAARYRREHKDQPGARWLHAHPIKDWLHHKH</sequence>
<evidence type="ECO:0000313" key="2">
    <source>
        <dbReference type="EMBL" id="NML96684.1"/>
    </source>
</evidence>
<organism evidence="2 3">
    <name type="scientific">Paraburkholderia polaris</name>
    <dbReference type="NCBI Taxonomy" id="2728848"/>
    <lineage>
        <taxon>Bacteria</taxon>
        <taxon>Pseudomonadati</taxon>
        <taxon>Pseudomonadota</taxon>
        <taxon>Betaproteobacteria</taxon>
        <taxon>Burkholderiales</taxon>
        <taxon>Burkholderiaceae</taxon>
        <taxon>Paraburkholderia</taxon>
    </lineage>
</organism>
<proteinExistence type="predicted"/>
<keyword evidence="1" id="KW-0812">Transmembrane</keyword>
<name>A0A848I986_9BURK</name>
<feature type="transmembrane region" description="Helical" evidence="1">
    <location>
        <begin position="6"/>
        <end position="24"/>
    </location>
</feature>
<dbReference type="EMBL" id="JABBGJ010000002">
    <property type="protein sequence ID" value="NML96684.1"/>
    <property type="molecule type" value="Genomic_DNA"/>
</dbReference>
<gene>
    <name evidence="2" type="ORF">HHL24_01720</name>
</gene>
<keyword evidence="3" id="KW-1185">Reference proteome</keyword>
<protein>
    <submittedName>
        <fullName evidence="2">Uncharacterized protein</fullName>
    </submittedName>
</protein>
<evidence type="ECO:0000256" key="1">
    <source>
        <dbReference type="SAM" id="Phobius"/>
    </source>
</evidence>
<dbReference type="RefSeq" id="WP_169483664.1">
    <property type="nucleotide sequence ID" value="NZ_JABBGJ010000002.1"/>
</dbReference>
<comment type="caution">
    <text evidence="2">The sequence shown here is derived from an EMBL/GenBank/DDBJ whole genome shotgun (WGS) entry which is preliminary data.</text>
</comment>
<dbReference type="Proteomes" id="UP000544134">
    <property type="component" value="Unassembled WGS sequence"/>
</dbReference>
<accession>A0A848I986</accession>
<dbReference type="AlphaFoldDB" id="A0A848I986"/>
<reference evidence="2 3" key="1">
    <citation type="submission" date="2020-04" db="EMBL/GenBank/DDBJ databases">
        <title>Paraburkholderia sp. RP-4-7 isolated from soil.</title>
        <authorList>
            <person name="Dahal R.H."/>
        </authorList>
    </citation>
    <scope>NUCLEOTIDE SEQUENCE [LARGE SCALE GENOMIC DNA]</scope>
    <source>
        <strain evidence="2 3">RP-4-7</strain>
    </source>
</reference>
<keyword evidence="1" id="KW-0472">Membrane</keyword>
<keyword evidence="1" id="KW-1133">Transmembrane helix</keyword>
<evidence type="ECO:0000313" key="3">
    <source>
        <dbReference type="Proteomes" id="UP000544134"/>
    </source>
</evidence>